<dbReference type="PROSITE" id="PS00678">
    <property type="entry name" value="WD_REPEATS_1"/>
    <property type="match status" value="11"/>
</dbReference>
<feature type="repeat" description="WD" evidence="3">
    <location>
        <begin position="1231"/>
        <end position="1272"/>
    </location>
</feature>
<dbReference type="PANTHER" id="PTHR19846">
    <property type="entry name" value="WD40 REPEAT PROTEIN"/>
    <property type="match status" value="1"/>
</dbReference>
<dbReference type="PRINTS" id="PR00320">
    <property type="entry name" value="GPROTEINBRPT"/>
</dbReference>
<dbReference type="HOGENOM" id="CLU_000288_6_3_1"/>
<evidence type="ECO:0000256" key="4">
    <source>
        <dbReference type="SAM" id="Coils"/>
    </source>
</evidence>
<feature type="domain" description="Nephrocystin 3-like N-terminal" evidence="5">
    <location>
        <begin position="355"/>
        <end position="516"/>
    </location>
</feature>
<dbReference type="Gene3D" id="3.40.50.300">
    <property type="entry name" value="P-loop containing nucleotide triphosphate hydrolases"/>
    <property type="match status" value="1"/>
</dbReference>
<gene>
    <name evidence="6" type="ORF">K443DRAFT_9523</name>
</gene>
<feature type="coiled-coil region" evidence="4">
    <location>
        <begin position="208"/>
        <end position="238"/>
    </location>
</feature>
<keyword evidence="4" id="KW-0175">Coiled coil</keyword>
<dbReference type="SUPFAM" id="SSF52540">
    <property type="entry name" value="P-loop containing nucleoside triphosphate hydrolases"/>
    <property type="match status" value="1"/>
</dbReference>
<dbReference type="Gene3D" id="1.20.930.20">
    <property type="entry name" value="Adaptor protein Cbl, N-terminal domain"/>
    <property type="match status" value="1"/>
</dbReference>
<dbReference type="InterPro" id="IPR018391">
    <property type="entry name" value="PQQ_b-propeller_rpt"/>
</dbReference>
<reference evidence="7" key="2">
    <citation type="submission" date="2015-01" db="EMBL/GenBank/DDBJ databases">
        <title>Evolutionary Origins and Diversification of the Mycorrhizal Mutualists.</title>
        <authorList>
            <consortium name="DOE Joint Genome Institute"/>
            <consortium name="Mycorrhizal Genomics Consortium"/>
            <person name="Kohler A."/>
            <person name="Kuo A."/>
            <person name="Nagy L.G."/>
            <person name="Floudas D."/>
            <person name="Copeland A."/>
            <person name="Barry K.W."/>
            <person name="Cichocki N."/>
            <person name="Veneault-Fourrey C."/>
            <person name="LaButti K."/>
            <person name="Lindquist E.A."/>
            <person name="Lipzen A."/>
            <person name="Lundell T."/>
            <person name="Morin E."/>
            <person name="Murat C."/>
            <person name="Riley R."/>
            <person name="Ohm R."/>
            <person name="Sun H."/>
            <person name="Tunlid A."/>
            <person name="Henrissat B."/>
            <person name="Grigoriev I.V."/>
            <person name="Hibbett D.S."/>
            <person name="Martin F."/>
        </authorList>
    </citation>
    <scope>NUCLEOTIDE SEQUENCE [LARGE SCALE GENOMIC DNA]</scope>
    <source>
        <strain evidence="7">LaAM-08-1</strain>
    </source>
</reference>
<dbReference type="InterPro" id="IPR011047">
    <property type="entry name" value="Quinoprotein_ADH-like_sf"/>
</dbReference>
<dbReference type="Pfam" id="PF24883">
    <property type="entry name" value="NPHP3_N"/>
    <property type="match status" value="1"/>
</dbReference>
<feature type="repeat" description="WD" evidence="3">
    <location>
        <begin position="895"/>
        <end position="936"/>
    </location>
</feature>
<feature type="repeat" description="WD" evidence="3">
    <location>
        <begin position="979"/>
        <end position="1020"/>
    </location>
</feature>
<dbReference type="EMBL" id="KN838680">
    <property type="protein sequence ID" value="KIJ97945.1"/>
    <property type="molecule type" value="Genomic_DNA"/>
</dbReference>
<dbReference type="SUPFAM" id="SSF50998">
    <property type="entry name" value="Quinoprotein alcohol dehydrogenase-like"/>
    <property type="match status" value="1"/>
</dbReference>
<dbReference type="Pfam" id="PF25173">
    <property type="entry name" value="Beta-prop_WDR3_1st"/>
    <property type="match status" value="1"/>
</dbReference>
<evidence type="ECO:0000256" key="3">
    <source>
        <dbReference type="PROSITE-ProRule" id="PRU00221"/>
    </source>
</evidence>
<dbReference type="STRING" id="1095629.A0A0C9WYM1"/>
<dbReference type="OrthoDB" id="3027122at2759"/>
<feature type="repeat" description="WD" evidence="3">
    <location>
        <begin position="1063"/>
        <end position="1104"/>
    </location>
</feature>
<name>A0A0C9WYM1_9AGAR</name>
<keyword evidence="1 3" id="KW-0853">WD repeat</keyword>
<feature type="repeat" description="WD" evidence="3">
    <location>
        <begin position="1021"/>
        <end position="1062"/>
    </location>
</feature>
<dbReference type="GO" id="GO:0017070">
    <property type="term" value="F:U6 snRNA binding"/>
    <property type="evidence" value="ECO:0007669"/>
    <property type="project" value="TreeGrafter"/>
</dbReference>
<dbReference type="GO" id="GO:0046540">
    <property type="term" value="C:U4/U6 x U5 tri-snRNP complex"/>
    <property type="evidence" value="ECO:0007669"/>
    <property type="project" value="TreeGrafter"/>
</dbReference>
<evidence type="ECO:0000313" key="7">
    <source>
        <dbReference type="Proteomes" id="UP000054477"/>
    </source>
</evidence>
<feature type="repeat" description="WD" evidence="3">
    <location>
        <begin position="937"/>
        <end position="978"/>
    </location>
</feature>
<dbReference type="SMART" id="SM00564">
    <property type="entry name" value="PQQ"/>
    <property type="match status" value="7"/>
</dbReference>
<feature type="repeat" description="WD" evidence="3">
    <location>
        <begin position="1147"/>
        <end position="1188"/>
    </location>
</feature>
<organism evidence="6 7">
    <name type="scientific">Laccaria amethystina LaAM-08-1</name>
    <dbReference type="NCBI Taxonomy" id="1095629"/>
    <lineage>
        <taxon>Eukaryota</taxon>
        <taxon>Fungi</taxon>
        <taxon>Dikarya</taxon>
        <taxon>Basidiomycota</taxon>
        <taxon>Agaricomycotina</taxon>
        <taxon>Agaricomycetes</taxon>
        <taxon>Agaricomycetidae</taxon>
        <taxon>Agaricales</taxon>
        <taxon>Agaricineae</taxon>
        <taxon>Hydnangiaceae</taxon>
        <taxon>Laccaria</taxon>
    </lineage>
</organism>
<feature type="repeat" description="WD" evidence="3">
    <location>
        <begin position="1357"/>
        <end position="1398"/>
    </location>
</feature>
<feature type="repeat" description="WD" evidence="3">
    <location>
        <begin position="1315"/>
        <end position="1356"/>
    </location>
</feature>
<dbReference type="Pfam" id="PF00400">
    <property type="entry name" value="WD40"/>
    <property type="match status" value="7"/>
</dbReference>
<reference evidence="6 7" key="1">
    <citation type="submission" date="2014-04" db="EMBL/GenBank/DDBJ databases">
        <authorList>
            <consortium name="DOE Joint Genome Institute"/>
            <person name="Kuo A."/>
            <person name="Kohler A."/>
            <person name="Nagy L.G."/>
            <person name="Floudas D."/>
            <person name="Copeland A."/>
            <person name="Barry K.W."/>
            <person name="Cichocki N."/>
            <person name="Veneault-Fourrey C."/>
            <person name="LaButti K."/>
            <person name="Lindquist E.A."/>
            <person name="Lipzen A."/>
            <person name="Lundell T."/>
            <person name="Morin E."/>
            <person name="Murat C."/>
            <person name="Sun H."/>
            <person name="Tunlid A."/>
            <person name="Henrissat B."/>
            <person name="Grigoriev I.V."/>
            <person name="Hibbett D.S."/>
            <person name="Martin F."/>
            <person name="Nordberg H.P."/>
            <person name="Cantor M.N."/>
            <person name="Hua S.X."/>
        </authorList>
    </citation>
    <scope>NUCLEOTIDE SEQUENCE [LARGE SCALE GENOMIC DNA]</scope>
    <source>
        <strain evidence="6 7">LaAM-08-1</strain>
    </source>
</reference>
<dbReference type="CDD" id="cd21037">
    <property type="entry name" value="MLKL_NTD"/>
    <property type="match status" value="1"/>
</dbReference>
<dbReference type="PANTHER" id="PTHR19846:SF0">
    <property type="entry name" value="PRE-MRNA PROCESSING FACTOR 4"/>
    <property type="match status" value="1"/>
</dbReference>
<accession>A0A0C9WYM1</accession>
<feature type="repeat" description="WD" evidence="3">
    <location>
        <begin position="1273"/>
        <end position="1314"/>
    </location>
</feature>
<evidence type="ECO:0000313" key="6">
    <source>
        <dbReference type="EMBL" id="KIJ97945.1"/>
    </source>
</evidence>
<evidence type="ECO:0000256" key="2">
    <source>
        <dbReference type="ARBA" id="ARBA00022737"/>
    </source>
</evidence>
<keyword evidence="7" id="KW-1185">Reference proteome</keyword>
<dbReference type="SUPFAM" id="SSF50978">
    <property type="entry name" value="WD40 repeat-like"/>
    <property type="match status" value="1"/>
</dbReference>
<dbReference type="Proteomes" id="UP000054477">
    <property type="component" value="Unassembled WGS sequence"/>
</dbReference>
<dbReference type="InterPro" id="IPR020472">
    <property type="entry name" value="WD40_PAC1"/>
</dbReference>
<dbReference type="InterPro" id="IPR036537">
    <property type="entry name" value="Adaptor_Cbl_N_dom_sf"/>
</dbReference>
<dbReference type="InterPro" id="IPR056884">
    <property type="entry name" value="NPHP3-like_N"/>
</dbReference>
<evidence type="ECO:0000259" key="5">
    <source>
        <dbReference type="Pfam" id="PF24883"/>
    </source>
</evidence>
<dbReference type="InterPro" id="IPR001680">
    <property type="entry name" value="WD40_rpt"/>
</dbReference>
<protein>
    <recommendedName>
        <fullName evidence="5">Nephrocystin 3-like N-terminal domain-containing protein</fullName>
    </recommendedName>
</protein>
<dbReference type="SMART" id="SM00320">
    <property type="entry name" value="WD40"/>
    <property type="match status" value="12"/>
</dbReference>
<feature type="repeat" description="WD" evidence="3">
    <location>
        <begin position="1189"/>
        <end position="1230"/>
    </location>
</feature>
<dbReference type="GO" id="GO:0000398">
    <property type="term" value="P:mRNA splicing, via spliceosome"/>
    <property type="evidence" value="ECO:0007669"/>
    <property type="project" value="TreeGrafter"/>
</dbReference>
<evidence type="ECO:0000256" key="1">
    <source>
        <dbReference type="ARBA" id="ARBA00022574"/>
    </source>
</evidence>
<dbReference type="InterPro" id="IPR036322">
    <property type="entry name" value="WD40_repeat_dom_sf"/>
</dbReference>
<dbReference type="InterPro" id="IPR027417">
    <property type="entry name" value="P-loop_NTPase"/>
</dbReference>
<dbReference type="PROSITE" id="PS50082">
    <property type="entry name" value="WD_REPEATS_2"/>
    <property type="match status" value="12"/>
</dbReference>
<proteinExistence type="predicted"/>
<dbReference type="GO" id="GO:0007166">
    <property type="term" value="P:cell surface receptor signaling pathway"/>
    <property type="evidence" value="ECO:0007669"/>
    <property type="project" value="InterPro"/>
</dbReference>
<feature type="repeat" description="WD" evidence="3">
    <location>
        <begin position="1105"/>
        <end position="1146"/>
    </location>
</feature>
<dbReference type="InterPro" id="IPR059179">
    <property type="entry name" value="MLKL-like_MCAfunc"/>
</dbReference>
<sequence>MATNKLHAILTDIEVEGDVENGQQRKRKLYSVQLSVADTVVAKSTHPKPHSSVLKWEWNANNQIWFEPSSTMKVEVYRGFKGVNFFNKLVGQYQGNVEDLLDTDANFGLMNKKGNPIAPKMKIALSLVSTSSATSLNSGGFSTQNNDYLAIGGLPAVVVDPRTRAQQAEAGVVYEGFKTVLQGLYNCSDIFLPLKTAAGGILTIIKFVETVLENKKELEDLKAKLEAILSIVKQYQKQDSLHALGNRIEIFCTAITTQLNLIEGMHKHSVLARGAEGTKDADTILKAIRNINSLCDVFQMDTQLNIEGMVGDILQRLNSSSIEKLSHEMTSYKTRQSSYGDPTGCMQGTRVKVLEELDTWASNSNSSKVYWMVGMAGIGKSTIAHTFCENLEAKNILGGSFFASRASEKTRNARLIIPVIAHALARASPPIKVEVVKAIENDPTLAEPTYININEQFKRLIYNPVRTTAGVVDKLHKVVVIDAIDECANLEVVASLIKLVLEWASEIPLKIFLASRDEYRIRNAFGTTRDSIREYFYLHNIEKDVNDSSEEWPLASELSGLVARSGTLFIYAATAVRYIANGDEDYKSRLSAVVIHGQKSINKFETDIDSLYVHVLEKVCEDKESHEVHHIRKLLSITIFLRNPLPMEAIISLSLESNAHSYLSRLSSVIHIPDQPGAVVAPFHASFPDFITNPDRCSLKRCPFPSLVASEGHELIALKCLKLMNQSLKYNICEIPKDLTLSRRDTANSPENVEKISEALKYSCIYWAAHLAEVKVFDTVLVDSLRIFLHGHLLHWIECLSILSKLQTGLKSLGGIVTVLSAFKLHDLQLLVHDARRCLQMNFEAVQKHCMEIYESALVWIPKNSLIRKTYIADVSRVPKVIVGLSDSWGPDELIMQNGSSVKSVAFSQDGSRVVSGSLDKTVRIWNVTTGEIEAELKGHTDSVSSVAFSQDSSRVVSGSDDQTVRIWNVMTGEVEAELKGHAEPVTSVAFSQDGSRVVSGSDDETVRIWNVTTGEVEAELKGHTDLVTSVAFSQDGSRVVSGSFDKTVRIWNVTTSEIEAELKGHTHWVRSVAFSQDGNQVVSGSDDETVRIWNVTTSEVEAELKGHTVRATSVAFSQDGSRVVSGSFDKTVRIWNVTTGEVEVELKGHTDSVSFVAFSQDSSRVASGSDDQTVRIWNVTTGEVEVEMKGHTGWVTSVAFSQDGSRVVSGSFDKMVRIWNVMTGDVEVELKGHTGPVRCVAFSQDGSRVASGSDDQTVRIWNVMTSDVEAELKGHTSWLASVAFSQDGSRVVSGSLDNTARIWNVTTGEVKAELKGHANSVTSVAFSQDGNRVVSGSLDKTVRIWNVITGEVEAELTGLTNSVRSVAFSQDGSQVVSRSIDKTVRIWNLTIGDSQSIFASDVIFPDGSGVNITTLGEFHIFYPSQQPPLSMNSPIQLSDNRHWIMTNLCDFYIPSRYRNYYCSSIWGSRICLGYLSGHVVITVAL</sequence>
<dbReference type="GO" id="GO:0030621">
    <property type="term" value="F:U4 snRNA binding"/>
    <property type="evidence" value="ECO:0007669"/>
    <property type="project" value="TreeGrafter"/>
</dbReference>
<dbReference type="InterPro" id="IPR019775">
    <property type="entry name" value="WD40_repeat_CS"/>
</dbReference>
<dbReference type="PROSITE" id="PS50294">
    <property type="entry name" value="WD_REPEATS_REGION"/>
    <property type="match status" value="12"/>
</dbReference>
<keyword evidence="2" id="KW-0677">Repeat</keyword>
<dbReference type="Gene3D" id="2.130.10.10">
    <property type="entry name" value="YVTN repeat-like/Quinoprotein amine dehydrogenase"/>
    <property type="match status" value="6"/>
</dbReference>
<dbReference type="InterPro" id="IPR015943">
    <property type="entry name" value="WD40/YVTN_repeat-like_dom_sf"/>
</dbReference>
<dbReference type="CDD" id="cd00200">
    <property type="entry name" value="WD40"/>
    <property type="match status" value="2"/>
</dbReference>